<dbReference type="Pfam" id="PF09685">
    <property type="entry name" value="MamF_MmsF"/>
    <property type="match status" value="1"/>
</dbReference>
<dbReference type="GO" id="GO:0016020">
    <property type="term" value="C:membrane"/>
    <property type="evidence" value="ECO:0007669"/>
    <property type="project" value="UniProtKB-SubCell"/>
</dbReference>
<sequence length="110" mass="12754">MTYDTKLGIEENKVAALSYVGIWIAAIILLLIEKDNRFVRFHAMQSLMVFLPLSLLVFFIAWIPYVGWVLADFIGFPAMFLVVIFAIMAYRGMKFKIPFIGRYAYRLIYG</sequence>
<gene>
    <name evidence="6" type="ORF">PV02_02085</name>
</gene>
<keyword evidence="4 5" id="KW-0472">Membrane</keyword>
<dbReference type="Proteomes" id="UP001206983">
    <property type="component" value="Unassembled WGS sequence"/>
</dbReference>
<evidence type="ECO:0000313" key="7">
    <source>
        <dbReference type="Proteomes" id="UP001206983"/>
    </source>
</evidence>
<accession>A0AAE3KVR0</accession>
<evidence type="ECO:0000256" key="2">
    <source>
        <dbReference type="ARBA" id="ARBA00022692"/>
    </source>
</evidence>
<protein>
    <submittedName>
        <fullName evidence="6">Membrane protein</fullName>
    </submittedName>
</protein>
<comment type="caution">
    <text evidence="6">The sequence shown here is derived from an EMBL/GenBank/DDBJ whole genome shotgun (WGS) entry which is preliminary data.</text>
</comment>
<evidence type="ECO:0000256" key="5">
    <source>
        <dbReference type="SAM" id="Phobius"/>
    </source>
</evidence>
<comment type="subcellular location">
    <subcellularLocation>
        <location evidence="1">Membrane</location>
        <topology evidence="1">Multi-pass membrane protein</topology>
    </subcellularLocation>
</comment>
<dbReference type="AlphaFoldDB" id="A0AAE3KVR0"/>
<feature type="transmembrane region" description="Helical" evidence="5">
    <location>
        <begin position="69"/>
        <end position="90"/>
    </location>
</feature>
<organism evidence="6 7">
    <name type="scientific">Methanolobus chelungpuianus</name>
    <dbReference type="NCBI Taxonomy" id="502115"/>
    <lineage>
        <taxon>Archaea</taxon>
        <taxon>Methanobacteriati</taxon>
        <taxon>Methanobacteriota</taxon>
        <taxon>Stenosarchaea group</taxon>
        <taxon>Methanomicrobia</taxon>
        <taxon>Methanosarcinales</taxon>
        <taxon>Methanosarcinaceae</taxon>
        <taxon>Methanolobus</taxon>
    </lineage>
</organism>
<feature type="transmembrane region" description="Helical" evidence="5">
    <location>
        <begin position="14"/>
        <end position="32"/>
    </location>
</feature>
<reference evidence="6 7" key="1">
    <citation type="journal article" date="2011" name="Appl. Environ. Microbiol.">
        <title>Methanogenic archaea isolated from Taiwan's Chelungpu fault.</title>
        <authorList>
            <person name="Wu S.Y."/>
            <person name="Lai M.C."/>
        </authorList>
    </citation>
    <scope>NUCLEOTIDE SEQUENCE [LARGE SCALE GENOMIC DNA]</scope>
    <source>
        <strain evidence="6 7">St545Mb</strain>
    </source>
</reference>
<dbReference type="PANTHER" id="PTHR36460">
    <property type="entry name" value="UPF0132 DOMAIN PROTEIN (AFU_ORTHOLOGUE AFUA_3G10255)"/>
    <property type="match status" value="1"/>
</dbReference>
<proteinExistence type="predicted"/>
<keyword evidence="2 5" id="KW-0812">Transmembrane</keyword>
<evidence type="ECO:0000313" key="6">
    <source>
        <dbReference type="EMBL" id="MCQ6961985.1"/>
    </source>
</evidence>
<dbReference type="InterPro" id="IPR019109">
    <property type="entry name" value="MamF_MmsF"/>
</dbReference>
<evidence type="ECO:0000256" key="3">
    <source>
        <dbReference type="ARBA" id="ARBA00022989"/>
    </source>
</evidence>
<keyword evidence="3 5" id="KW-1133">Transmembrane helix</keyword>
<keyword evidence="7" id="KW-1185">Reference proteome</keyword>
<evidence type="ECO:0000256" key="4">
    <source>
        <dbReference type="ARBA" id="ARBA00023136"/>
    </source>
</evidence>
<name>A0AAE3KVR0_9EURY</name>
<dbReference type="PANTHER" id="PTHR36460:SF1">
    <property type="entry name" value="UPF0132 DOMAIN PROTEIN (AFU_ORTHOLOGUE AFUA_3G10255)"/>
    <property type="match status" value="1"/>
</dbReference>
<evidence type="ECO:0000256" key="1">
    <source>
        <dbReference type="ARBA" id="ARBA00004141"/>
    </source>
</evidence>
<dbReference type="EMBL" id="JTEO01000002">
    <property type="protein sequence ID" value="MCQ6961985.1"/>
    <property type="molecule type" value="Genomic_DNA"/>
</dbReference>
<dbReference type="RefSeq" id="WP_256621729.1">
    <property type="nucleotide sequence ID" value="NZ_JTEO01000002.1"/>
</dbReference>
<feature type="transmembrane region" description="Helical" evidence="5">
    <location>
        <begin position="44"/>
        <end position="63"/>
    </location>
</feature>